<dbReference type="CDD" id="cd17535">
    <property type="entry name" value="REC_NarL-like"/>
    <property type="match status" value="1"/>
</dbReference>
<dbReference type="InterPro" id="IPR001789">
    <property type="entry name" value="Sig_transdc_resp-reg_receiver"/>
</dbReference>
<keyword evidence="4" id="KW-0804">Transcription</keyword>
<reference evidence="8 9" key="1">
    <citation type="submission" date="2019-12" db="EMBL/GenBank/DDBJ databases">
        <title>Whole genome sequencing of endophytic Actinobacterium Micromonospora sp. MPMI6T.</title>
        <authorList>
            <person name="Evv R."/>
            <person name="Podile A.R."/>
        </authorList>
    </citation>
    <scope>NUCLEOTIDE SEQUENCE [LARGE SCALE GENOMIC DNA]</scope>
    <source>
        <strain evidence="8 9">MPMI6</strain>
    </source>
</reference>
<evidence type="ECO:0000256" key="2">
    <source>
        <dbReference type="ARBA" id="ARBA00023015"/>
    </source>
</evidence>
<dbReference type="EMBL" id="WVUH01000003">
    <property type="protein sequence ID" value="MBO4204602.1"/>
    <property type="molecule type" value="Genomic_DNA"/>
</dbReference>
<name>A0ABS3VJ96_MICEH</name>
<dbReference type="InterPro" id="IPR058245">
    <property type="entry name" value="NreC/VraR/RcsB-like_REC"/>
</dbReference>
<dbReference type="Proteomes" id="UP000823521">
    <property type="component" value="Unassembled WGS sequence"/>
</dbReference>
<gene>
    <name evidence="8" type="ORF">GSF22_01040</name>
</gene>
<keyword evidence="2" id="KW-0805">Transcription regulation</keyword>
<evidence type="ECO:0000256" key="5">
    <source>
        <dbReference type="PROSITE-ProRule" id="PRU00169"/>
    </source>
</evidence>
<accession>A0ABS3VJ96</accession>
<proteinExistence type="predicted"/>
<dbReference type="PROSITE" id="PS50043">
    <property type="entry name" value="HTH_LUXR_2"/>
    <property type="match status" value="1"/>
</dbReference>
<evidence type="ECO:0000259" key="7">
    <source>
        <dbReference type="PROSITE" id="PS50110"/>
    </source>
</evidence>
<dbReference type="CDD" id="cd06170">
    <property type="entry name" value="LuxR_C_like"/>
    <property type="match status" value="1"/>
</dbReference>
<evidence type="ECO:0000256" key="3">
    <source>
        <dbReference type="ARBA" id="ARBA00023125"/>
    </source>
</evidence>
<keyword evidence="1 5" id="KW-0597">Phosphoprotein</keyword>
<dbReference type="InterPro" id="IPR016032">
    <property type="entry name" value="Sig_transdc_resp-reg_C-effctor"/>
</dbReference>
<protein>
    <submittedName>
        <fullName evidence="8">DNA-binding response regulator</fullName>
    </submittedName>
</protein>
<sequence>MLLTGEPDVEVVAEVPDGVDVLDAARRYRPDLVVLDGLDGGNLDVIRTVTGAGFAADPQRPVRVLVLTGDGSDLTVYRALRAGTAGLLLRDTAPNELLRAIRVVAAGLGWLDPAVTRQLIRDFAARSEPGVRTPAELRQLTNRERQVLTLAAQGFSNTEIAGRLFITEGTVKSHMGRVLMKLRLTNRAQAVAVAYQSGLVVVPPRR</sequence>
<evidence type="ECO:0000256" key="4">
    <source>
        <dbReference type="ARBA" id="ARBA00023163"/>
    </source>
</evidence>
<dbReference type="Pfam" id="PF00196">
    <property type="entry name" value="GerE"/>
    <property type="match status" value="1"/>
</dbReference>
<evidence type="ECO:0000259" key="6">
    <source>
        <dbReference type="PROSITE" id="PS50043"/>
    </source>
</evidence>
<dbReference type="PRINTS" id="PR00038">
    <property type="entry name" value="HTHLUXR"/>
</dbReference>
<feature type="domain" description="Response regulatory" evidence="7">
    <location>
        <begin position="1"/>
        <end position="105"/>
    </location>
</feature>
<feature type="domain" description="HTH luxR-type" evidence="6">
    <location>
        <begin position="133"/>
        <end position="198"/>
    </location>
</feature>
<dbReference type="PROSITE" id="PS50110">
    <property type="entry name" value="RESPONSE_REGULATORY"/>
    <property type="match status" value="1"/>
</dbReference>
<organism evidence="8 9">
    <name type="scientific">Micromonospora echinofusca</name>
    <dbReference type="NCBI Taxonomy" id="47858"/>
    <lineage>
        <taxon>Bacteria</taxon>
        <taxon>Bacillati</taxon>
        <taxon>Actinomycetota</taxon>
        <taxon>Actinomycetes</taxon>
        <taxon>Micromonosporales</taxon>
        <taxon>Micromonosporaceae</taxon>
        <taxon>Micromonospora</taxon>
    </lineage>
</organism>
<dbReference type="GO" id="GO:0003677">
    <property type="term" value="F:DNA binding"/>
    <property type="evidence" value="ECO:0007669"/>
    <property type="project" value="UniProtKB-KW"/>
</dbReference>
<dbReference type="InterPro" id="IPR039420">
    <property type="entry name" value="WalR-like"/>
</dbReference>
<comment type="caution">
    <text evidence="8">The sequence shown here is derived from an EMBL/GenBank/DDBJ whole genome shotgun (WGS) entry which is preliminary data.</text>
</comment>
<evidence type="ECO:0000313" key="9">
    <source>
        <dbReference type="Proteomes" id="UP000823521"/>
    </source>
</evidence>
<dbReference type="InterPro" id="IPR011006">
    <property type="entry name" value="CheY-like_superfamily"/>
</dbReference>
<keyword evidence="9" id="KW-1185">Reference proteome</keyword>
<dbReference type="SUPFAM" id="SSF46894">
    <property type="entry name" value="C-terminal effector domain of the bipartite response regulators"/>
    <property type="match status" value="1"/>
</dbReference>
<evidence type="ECO:0000256" key="1">
    <source>
        <dbReference type="ARBA" id="ARBA00022553"/>
    </source>
</evidence>
<feature type="modified residue" description="4-aspartylphosphate" evidence="5">
    <location>
        <position position="36"/>
    </location>
</feature>
<evidence type="ECO:0000313" key="8">
    <source>
        <dbReference type="EMBL" id="MBO4204602.1"/>
    </source>
</evidence>
<dbReference type="PANTHER" id="PTHR43214">
    <property type="entry name" value="TWO-COMPONENT RESPONSE REGULATOR"/>
    <property type="match status" value="1"/>
</dbReference>
<dbReference type="InterPro" id="IPR000792">
    <property type="entry name" value="Tscrpt_reg_LuxR_C"/>
</dbReference>
<dbReference type="SUPFAM" id="SSF52172">
    <property type="entry name" value="CheY-like"/>
    <property type="match status" value="1"/>
</dbReference>
<dbReference type="PROSITE" id="PS00622">
    <property type="entry name" value="HTH_LUXR_1"/>
    <property type="match status" value="1"/>
</dbReference>
<dbReference type="Gene3D" id="3.40.50.2300">
    <property type="match status" value="1"/>
</dbReference>
<dbReference type="PANTHER" id="PTHR43214:SF24">
    <property type="entry name" value="TRANSCRIPTIONAL REGULATORY PROTEIN NARL-RELATED"/>
    <property type="match status" value="1"/>
</dbReference>
<dbReference type="SMART" id="SM00421">
    <property type="entry name" value="HTH_LUXR"/>
    <property type="match status" value="1"/>
</dbReference>
<keyword evidence="3 8" id="KW-0238">DNA-binding</keyword>